<reference evidence="2 3" key="2">
    <citation type="submission" date="2017-09" db="EMBL/GenBank/DDBJ databases">
        <authorList>
            <person name="Lee N."/>
            <person name="Cho B.-K."/>
        </authorList>
    </citation>
    <scope>NUCLEOTIDE SEQUENCE [LARGE SCALE GENOMIC DNA]</scope>
    <source>
        <strain evidence="2 3">ATCC 27467</strain>
    </source>
</reference>
<name>A0A5P2UN79_9ACTN</name>
<keyword evidence="2" id="KW-0547">Nucleotide-binding</keyword>
<dbReference type="OrthoDB" id="198115at2"/>
<reference evidence="1" key="3">
    <citation type="submission" date="2020-09" db="EMBL/GenBank/DDBJ databases">
        <authorList>
            <person name="Sun Q."/>
            <person name="Ohkuma M."/>
        </authorList>
    </citation>
    <scope>NUCLEOTIDE SEQUENCE</scope>
    <source>
        <strain evidence="1">JCM 4834</strain>
    </source>
</reference>
<dbReference type="Proteomes" id="UP000634660">
    <property type="component" value="Unassembled WGS sequence"/>
</dbReference>
<reference evidence="1" key="1">
    <citation type="journal article" date="2014" name="Int. J. Syst. Evol. Microbiol.">
        <title>Complete genome sequence of Corynebacterium casei LMG S-19264T (=DSM 44701T), isolated from a smear-ripened cheese.</title>
        <authorList>
            <consortium name="US DOE Joint Genome Institute (JGI-PGF)"/>
            <person name="Walter F."/>
            <person name="Albersmeier A."/>
            <person name="Kalinowski J."/>
            <person name="Ruckert C."/>
        </authorList>
    </citation>
    <scope>NUCLEOTIDE SEQUENCE</scope>
    <source>
        <strain evidence="1">JCM 4834</strain>
    </source>
</reference>
<dbReference type="EMBL" id="CP023701">
    <property type="protein sequence ID" value="QEU80563.1"/>
    <property type="molecule type" value="Genomic_DNA"/>
</dbReference>
<evidence type="ECO:0000313" key="1">
    <source>
        <dbReference type="EMBL" id="GGZ92962.1"/>
    </source>
</evidence>
<dbReference type="Pfam" id="PF13671">
    <property type="entry name" value="AAA_33"/>
    <property type="match status" value="1"/>
</dbReference>
<dbReference type="KEGG" id="ssub:CP968_21730"/>
<dbReference type="Gene3D" id="3.40.50.300">
    <property type="entry name" value="P-loop containing nucleotide triphosphate hydrolases"/>
    <property type="match status" value="1"/>
</dbReference>
<organism evidence="2 3">
    <name type="scientific">Streptomyces subrutilus</name>
    <dbReference type="NCBI Taxonomy" id="36818"/>
    <lineage>
        <taxon>Bacteria</taxon>
        <taxon>Bacillati</taxon>
        <taxon>Actinomycetota</taxon>
        <taxon>Actinomycetes</taxon>
        <taxon>Kitasatosporales</taxon>
        <taxon>Streptomycetaceae</taxon>
        <taxon>Streptomyces</taxon>
    </lineage>
</organism>
<evidence type="ECO:0000313" key="3">
    <source>
        <dbReference type="Proteomes" id="UP000326831"/>
    </source>
</evidence>
<gene>
    <name evidence="2" type="ORF">CP968_21730</name>
    <name evidence="1" type="ORF">GCM10010371_61060</name>
</gene>
<keyword evidence="3" id="KW-1185">Reference proteome</keyword>
<evidence type="ECO:0000313" key="2">
    <source>
        <dbReference type="EMBL" id="QEU80563.1"/>
    </source>
</evidence>
<sequence>MSTGSEPSRHAIALVLVAGYAGSGKSEAGKMMSQATGWPLLDKDTLTRPLTEALLSHLNGDPDDRQSSVYAERVRPLEYESLMKACWENLECGVPVVAVAPFLTEVVDEQWATRTRRHCSRLGAGLEVVWVDSDASSMRERLTSRNAARDNWKLAHWRRYLAAISLDRRPVGEFHLVDNRVTAMTPLAEQVESVALILSGRYDEALT</sequence>
<dbReference type="RefSeq" id="WP_150519580.1">
    <property type="nucleotide sequence ID" value="NZ_BMVX01000033.1"/>
</dbReference>
<protein>
    <submittedName>
        <fullName evidence="2">ATP-binding protein</fullName>
    </submittedName>
</protein>
<dbReference type="Proteomes" id="UP000326831">
    <property type="component" value="Chromosome"/>
</dbReference>
<dbReference type="InterPro" id="IPR027417">
    <property type="entry name" value="P-loop_NTPase"/>
</dbReference>
<dbReference type="GO" id="GO:0005524">
    <property type="term" value="F:ATP binding"/>
    <property type="evidence" value="ECO:0007669"/>
    <property type="project" value="UniProtKB-KW"/>
</dbReference>
<keyword evidence="2" id="KW-0067">ATP-binding</keyword>
<dbReference type="AlphaFoldDB" id="A0A5P2UN79"/>
<proteinExistence type="predicted"/>
<dbReference type="PANTHER" id="PTHR37807">
    <property type="entry name" value="OS07G0160300 PROTEIN"/>
    <property type="match status" value="1"/>
</dbReference>
<accession>A0A5P2UN79</accession>
<dbReference type="EMBL" id="BMVX01000033">
    <property type="protein sequence ID" value="GGZ92962.1"/>
    <property type="molecule type" value="Genomic_DNA"/>
</dbReference>
<dbReference type="SUPFAM" id="SSF52540">
    <property type="entry name" value="P-loop containing nucleoside triphosphate hydrolases"/>
    <property type="match status" value="1"/>
</dbReference>
<dbReference type="PANTHER" id="PTHR37807:SF3">
    <property type="entry name" value="OS07G0160300 PROTEIN"/>
    <property type="match status" value="1"/>
</dbReference>